<dbReference type="InterPro" id="IPR021333">
    <property type="entry name" value="DUF2946"/>
</dbReference>
<evidence type="ECO:0000256" key="1">
    <source>
        <dbReference type="SAM" id="MobiDB-lite"/>
    </source>
</evidence>
<accession>A0A4D8PIK4</accession>
<evidence type="ECO:0000313" key="3">
    <source>
        <dbReference type="Proteomes" id="UP000298595"/>
    </source>
</evidence>
<name>A0A4D8PIK4_9PROT</name>
<sequence>MTTPPPAEILGSKASHDPGPERKRGHAPSNNHNFIAFFRGLDCAHSGDMRAWRTSGAMREATAWVATLVLVFHALVMATHVPAPLARVLAESAQLAMAGSICHSGSAPDASAAPHADHGPVPDGTPGHVTYCPICLSLGGGSLLGPALAPAPLPPAGIVLAALPLPADDEAGAGRAPRAFSARAPPVGV</sequence>
<reference evidence="2 3" key="1">
    <citation type="submission" date="2018-09" db="EMBL/GenBank/DDBJ databases">
        <title>Whole genome based analysis of evolution and adaptive divergence in Indian and Brazilian strains of Azospirillum brasilense.</title>
        <authorList>
            <person name="Singh C."/>
            <person name="Tripathi A.K."/>
        </authorList>
    </citation>
    <scope>NUCLEOTIDE SEQUENCE [LARGE SCALE GENOMIC DNA]</scope>
    <source>
        <strain evidence="2 3">MTCC4035</strain>
    </source>
</reference>
<protein>
    <submittedName>
        <fullName evidence="2">DUF2946 domain-containing protein</fullName>
    </submittedName>
</protein>
<evidence type="ECO:0000313" key="2">
    <source>
        <dbReference type="EMBL" id="QCN95448.1"/>
    </source>
</evidence>
<organism evidence="2 3">
    <name type="scientific">Azospirillum argentinense</name>
    <dbReference type="NCBI Taxonomy" id="2970906"/>
    <lineage>
        <taxon>Bacteria</taxon>
        <taxon>Pseudomonadati</taxon>
        <taxon>Pseudomonadota</taxon>
        <taxon>Alphaproteobacteria</taxon>
        <taxon>Rhodospirillales</taxon>
        <taxon>Azospirillaceae</taxon>
        <taxon>Azospirillum</taxon>
    </lineage>
</organism>
<dbReference type="AlphaFoldDB" id="A0A4D8PIK4"/>
<feature type="region of interest" description="Disordered" evidence="1">
    <location>
        <begin position="1"/>
        <end position="29"/>
    </location>
</feature>
<dbReference type="KEGG" id="aare:D3093_09365"/>
<dbReference type="Proteomes" id="UP000298595">
    <property type="component" value="Chromosome"/>
</dbReference>
<dbReference type="Pfam" id="PF11162">
    <property type="entry name" value="DUF2946"/>
    <property type="match status" value="1"/>
</dbReference>
<dbReference type="EMBL" id="CP032321">
    <property type="protein sequence ID" value="QCN95448.1"/>
    <property type="molecule type" value="Genomic_DNA"/>
</dbReference>
<proteinExistence type="predicted"/>
<gene>
    <name evidence="2" type="ORF">D3093_09365</name>
</gene>